<name>A0A1M6KC19_9ACTN</name>
<organism evidence="1 2">
    <name type="scientific">Nocardiopsis flavescens</name>
    <dbReference type="NCBI Taxonomy" id="758803"/>
    <lineage>
        <taxon>Bacteria</taxon>
        <taxon>Bacillati</taxon>
        <taxon>Actinomycetota</taxon>
        <taxon>Actinomycetes</taxon>
        <taxon>Streptosporangiales</taxon>
        <taxon>Nocardiopsidaceae</taxon>
        <taxon>Nocardiopsis</taxon>
    </lineage>
</organism>
<reference evidence="1 2" key="1">
    <citation type="submission" date="2016-11" db="EMBL/GenBank/DDBJ databases">
        <authorList>
            <person name="Jaros S."/>
            <person name="Januszkiewicz K."/>
            <person name="Wedrychowicz H."/>
        </authorList>
    </citation>
    <scope>NUCLEOTIDE SEQUENCE [LARGE SCALE GENOMIC DNA]</scope>
    <source>
        <strain evidence="1 2">CGMCC 4.5723</strain>
    </source>
</reference>
<evidence type="ECO:0000313" key="1">
    <source>
        <dbReference type="EMBL" id="SHJ56442.1"/>
    </source>
</evidence>
<dbReference type="AlphaFoldDB" id="A0A1M6KC19"/>
<accession>A0A1M6KC19</accession>
<gene>
    <name evidence="1" type="ORF">SAMN05421803_107116</name>
</gene>
<dbReference type="EMBL" id="FQZK01000007">
    <property type="protein sequence ID" value="SHJ56442.1"/>
    <property type="molecule type" value="Genomic_DNA"/>
</dbReference>
<sequence>MGLREVLPLAEAVRAHRILDTGRGSGALVLAP</sequence>
<proteinExistence type="predicted"/>
<protein>
    <recommendedName>
        <fullName evidence="3">Zinc-binding dehydrogenase</fullName>
    </recommendedName>
</protein>
<dbReference type="Proteomes" id="UP000184452">
    <property type="component" value="Unassembled WGS sequence"/>
</dbReference>
<evidence type="ECO:0000313" key="2">
    <source>
        <dbReference type="Proteomes" id="UP000184452"/>
    </source>
</evidence>
<evidence type="ECO:0008006" key="3">
    <source>
        <dbReference type="Google" id="ProtNLM"/>
    </source>
</evidence>
<keyword evidence="2" id="KW-1185">Reference proteome</keyword>